<organism evidence="1">
    <name type="scientific">Trichodesmium erythraeum (strain IMS101)</name>
    <dbReference type="NCBI Taxonomy" id="203124"/>
    <lineage>
        <taxon>Bacteria</taxon>
        <taxon>Bacillati</taxon>
        <taxon>Cyanobacteriota</taxon>
        <taxon>Cyanophyceae</taxon>
        <taxon>Oscillatoriophycideae</taxon>
        <taxon>Oscillatoriales</taxon>
        <taxon>Microcoleaceae</taxon>
        <taxon>Trichodesmium</taxon>
    </lineage>
</organism>
<proteinExistence type="predicted"/>
<name>Q10X20_TRIEI</name>
<sequence>MRDGYITTYNIDLKSDGIIVSLRQRVSEDITTRNPTVILGNVNVIIDDDVGDSLSAGEQTVIGGDVDVTITNFIHNDRVNQNLDTTLVIPNQNVLNNQLLNQEISLNNNNNNIEDNSTISLSGKTNILSNLIRSKRSKLISSYTPSKTYKT</sequence>
<dbReference type="EMBL" id="CP000393">
    <property type="protein sequence ID" value="ABG53204.1"/>
    <property type="molecule type" value="Genomic_DNA"/>
</dbReference>
<accession>Q10X20</accession>
<dbReference type="RefSeq" id="WP_011613534.1">
    <property type="nucleotide sequence ID" value="NC_008312.1"/>
</dbReference>
<dbReference type="AlphaFoldDB" id="Q10X20"/>
<gene>
    <name evidence="1" type="ordered locus">Tery_4202</name>
</gene>
<dbReference type="HOGENOM" id="CLU_1730619_0_0_3"/>
<protein>
    <submittedName>
        <fullName evidence="1">Uncharacterized protein</fullName>
    </submittedName>
</protein>
<dbReference type="KEGG" id="ter:Tery_4202"/>
<evidence type="ECO:0000313" key="1">
    <source>
        <dbReference type="EMBL" id="ABG53204.1"/>
    </source>
</evidence>
<reference evidence="1" key="1">
    <citation type="submission" date="2006-06" db="EMBL/GenBank/DDBJ databases">
        <title>Complete sequence of Trichodesmium erythraeum IMS101.</title>
        <authorList>
            <consortium name="US DOE Joint Genome Institute"/>
            <person name="Copeland A."/>
            <person name="Lucas S."/>
            <person name="Lapidus A."/>
            <person name="Barry K."/>
            <person name="Detter J.C."/>
            <person name="Glavina del Rio T."/>
            <person name="Hammon N."/>
            <person name="Israni S."/>
            <person name="Dalin E."/>
            <person name="Tice H."/>
            <person name="Pitluck S."/>
            <person name="Kiss H."/>
            <person name="Munk A.C."/>
            <person name="Brettin T."/>
            <person name="Bruce D."/>
            <person name="Han C."/>
            <person name="Tapia R."/>
            <person name="Gilna P."/>
            <person name="Schmutz J."/>
            <person name="Larimer F."/>
            <person name="Land M."/>
            <person name="Hauser L."/>
            <person name="Kyrpides N."/>
            <person name="Kim E."/>
            <person name="Richardson P."/>
        </authorList>
    </citation>
    <scope>NUCLEOTIDE SEQUENCE [LARGE SCALE GENOMIC DNA]</scope>
    <source>
        <strain evidence="1">IMS101</strain>
    </source>
</reference>
<dbReference type="eggNOG" id="COG3210">
    <property type="taxonomic scope" value="Bacteria"/>
</dbReference>